<dbReference type="AlphaFoldDB" id="A0A1Q2KX75"/>
<dbReference type="InterPro" id="IPR015053">
    <property type="entry name" value="DUF1871"/>
</dbReference>
<dbReference type="InterPro" id="IPR023162">
    <property type="entry name" value="Apc36109-like_dom_sf"/>
</dbReference>
<reference evidence="1 2" key="1">
    <citation type="submission" date="2017-02" db="EMBL/GenBank/DDBJ databases">
        <title>The complete genomic sequence of a novel cold adapted crude oil-degrading bacterium Planococcus qaidamina Y42.</title>
        <authorList>
            <person name="Yang R."/>
        </authorList>
    </citation>
    <scope>NUCLEOTIDE SEQUENCE [LARGE SCALE GENOMIC DNA]</scope>
    <source>
        <strain evidence="1 2">Y42</strain>
    </source>
</reference>
<protein>
    <recommendedName>
        <fullName evidence="3">DUF1871 family protein</fullName>
    </recommendedName>
</protein>
<dbReference type="RefSeq" id="WP_077588606.1">
    <property type="nucleotide sequence ID" value="NZ_CP019640.1"/>
</dbReference>
<organism evidence="1 2">
    <name type="scientific">Planococcus lenghuensis</name>
    <dbReference type="NCBI Taxonomy" id="2213202"/>
    <lineage>
        <taxon>Bacteria</taxon>
        <taxon>Bacillati</taxon>
        <taxon>Bacillota</taxon>
        <taxon>Bacilli</taxon>
        <taxon>Bacillales</taxon>
        <taxon>Caryophanaceae</taxon>
        <taxon>Planococcus</taxon>
    </lineage>
</organism>
<dbReference type="Pfam" id="PF08958">
    <property type="entry name" value="DUF1871"/>
    <property type="match status" value="1"/>
</dbReference>
<dbReference type="Gene3D" id="1.10.340.20">
    <property type="entry name" value="Apc36109-like domain"/>
    <property type="match status" value="1"/>
</dbReference>
<gene>
    <name evidence="1" type="ORF">B0X71_06175</name>
</gene>
<dbReference type="EMBL" id="CP019640">
    <property type="protein sequence ID" value="AQQ52726.1"/>
    <property type="molecule type" value="Genomic_DNA"/>
</dbReference>
<evidence type="ECO:0000313" key="2">
    <source>
        <dbReference type="Proteomes" id="UP000188184"/>
    </source>
</evidence>
<dbReference type="SUPFAM" id="SSF116922">
    <property type="entry name" value="YugE-like"/>
    <property type="match status" value="1"/>
</dbReference>
<dbReference type="KEGG" id="pmar:B0X71_06175"/>
<name>A0A1Q2KX75_9BACL</name>
<sequence>MDTVEMNRRAGELLRQWDPFRIGEEQYGIEVEDVLAALQRMDHPTDLAKIIQRAYEFSFKQWIPIERCIDVSYKLLAIKFEAKCII</sequence>
<evidence type="ECO:0008006" key="3">
    <source>
        <dbReference type="Google" id="ProtNLM"/>
    </source>
</evidence>
<dbReference type="Proteomes" id="UP000188184">
    <property type="component" value="Chromosome"/>
</dbReference>
<dbReference type="OrthoDB" id="2353632at2"/>
<accession>A0A1Q2KX75</accession>
<proteinExistence type="predicted"/>
<keyword evidence="2" id="KW-1185">Reference proteome</keyword>
<evidence type="ECO:0000313" key="1">
    <source>
        <dbReference type="EMBL" id="AQQ52726.1"/>
    </source>
</evidence>